<evidence type="ECO:0000313" key="10">
    <source>
        <dbReference type="EMBL" id="KAL0963368.1"/>
    </source>
</evidence>
<feature type="compositionally biased region" description="Low complexity" evidence="7">
    <location>
        <begin position="43"/>
        <end position="55"/>
    </location>
</feature>
<evidence type="ECO:0000256" key="3">
    <source>
        <dbReference type="ARBA" id="ARBA00022729"/>
    </source>
</evidence>
<feature type="chain" id="PRO_5044788049" description="C-type lectin domain-containing protein" evidence="8">
    <location>
        <begin position="19"/>
        <end position="266"/>
    </location>
</feature>
<evidence type="ECO:0000256" key="8">
    <source>
        <dbReference type="SAM" id="SignalP"/>
    </source>
</evidence>
<organism evidence="10 11">
    <name type="scientific">Umbra pygmaea</name>
    <name type="common">Eastern mudminnow</name>
    <dbReference type="NCBI Taxonomy" id="75934"/>
    <lineage>
        <taxon>Eukaryota</taxon>
        <taxon>Metazoa</taxon>
        <taxon>Chordata</taxon>
        <taxon>Craniata</taxon>
        <taxon>Vertebrata</taxon>
        <taxon>Euteleostomi</taxon>
        <taxon>Actinopterygii</taxon>
        <taxon>Neopterygii</taxon>
        <taxon>Teleostei</taxon>
        <taxon>Protacanthopterygii</taxon>
        <taxon>Esociformes</taxon>
        <taxon>Umbridae</taxon>
        <taxon>Umbra</taxon>
    </lineage>
</organism>
<reference evidence="10 11" key="1">
    <citation type="submission" date="2024-06" db="EMBL/GenBank/DDBJ databases">
        <authorList>
            <person name="Pan Q."/>
            <person name="Wen M."/>
            <person name="Jouanno E."/>
            <person name="Zahm M."/>
            <person name="Klopp C."/>
            <person name="Cabau C."/>
            <person name="Louis A."/>
            <person name="Berthelot C."/>
            <person name="Parey E."/>
            <person name="Roest Crollius H."/>
            <person name="Montfort J."/>
            <person name="Robinson-Rechavi M."/>
            <person name="Bouchez O."/>
            <person name="Lampietro C."/>
            <person name="Lopez Roques C."/>
            <person name="Donnadieu C."/>
            <person name="Postlethwait J."/>
            <person name="Bobe J."/>
            <person name="Verreycken H."/>
            <person name="Guiguen Y."/>
        </authorList>
    </citation>
    <scope>NUCLEOTIDE SEQUENCE [LARGE SCALE GENOMIC DNA]</scope>
    <source>
        <strain evidence="10">Up_M1</strain>
        <tissue evidence="10">Testis</tissue>
    </source>
</reference>
<accession>A0ABD0W2W8</accession>
<dbReference type="InterPro" id="IPR001304">
    <property type="entry name" value="C-type_lectin-like"/>
</dbReference>
<dbReference type="InterPro" id="IPR008160">
    <property type="entry name" value="Collagen"/>
</dbReference>
<dbReference type="Proteomes" id="UP001557470">
    <property type="component" value="Unassembled WGS sequence"/>
</dbReference>
<dbReference type="GO" id="GO:0005576">
    <property type="term" value="C:extracellular region"/>
    <property type="evidence" value="ECO:0007669"/>
    <property type="project" value="UniProtKB-SubCell"/>
</dbReference>
<evidence type="ECO:0000313" key="11">
    <source>
        <dbReference type="Proteomes" id="UP001557470"/>
    </source>
</evidence>
<dbReference type="PANTHER" id="PTHR22799">
    <property type="entry name" value="TETRANECTIN-RELATED"/>
    <property type="match status" value="1"/>
</dbReference>
<evidence type="ECO:0000256" key="7">
    <source>
        <dbReference type="SAM" id="MobiDB-lite"/>
    </source>
</evidence>
<comment type="subcellular location">
    <subcellularLocation>
        <location evidence="1">Secreted</location>
    </subcellularLocation>
</comment>
<dbReference type="GO" id="GO:0030246">
    <property type="term" value="F:carbohydrate binding"/>
    <property type="evidence" value="ECO:0007669"/>
    <property type="project" value="UniProtKB-KW"/>
</dbReference>
<dbReference type="GO" id="GO:0005581">
    <property type="term" value="C:collagen trimer"/>
    <property type="evidence" value="ECO:0007669"/>
    <property type="project" value="UniProtKB-KW"/>
</dbReference>
<dbReference type="PROSITE" id="PS50041">
    <property type="entry name" value="C_TYPE_LECTIN_2"/>
    <property type="match status" value="1"/>
</dbReference>
<dbReference type="EMBL" id="JAGEUA010000010">
    <property type="protein sequence ID" value="KAL0963368.1"/>
    <property type="molecule type" value="Genomic_DNA"/>
</dbReference>
<sequence length="266" mass="28245">MSLMLVFLVSTILNSLNAIDVCSNTILPGSKGDLGEMGDEGDQGQQGKTGPPGTLGFIGQPGCQGGVGRIGKTGPAGEKGDQGDAGVEGPSGLKGKTGTTCDCGRYRKVVGELDITISKLRNAVKFVKNVILGIKETEEKLYLVVKEARRYREALLNCKQRGGMLAMPKSPDTNLLIAGYIAQAGLTHVFIGLQAGEKGEGTVYTDLTPVQNHSTWGLQEPTRVSTNTSCVEMLSTGAWNHVDCDVTMYYVCEFKKNRRGGVATVL</sequence>
<evidence type="ECO:0000259" key="9">
    <source>
        <dbReference type="PROSITE" id="PS50041"/>
    </source>
</evidence>
<feature type="domain" description="C-type lectin" evidence="9">
    <location>
        <begin position="137"/>
        <end position="253"/>
    </location>
</feature>
<keyword evidence="6" id="KW-0176">Collagen</keyword>
<keyword evidence="2" id="KW-0964">Secreted</keyword>
<protein>
    <recommendedName>
        <fullName evidence="9">C-type lectin domain-containing protein</fullName>
    </recommendedName>
</protein>
<feature type="signal peptide" evidence="8">
    <location>
        <begin position="1"/>
        <end position="18"/>
    </location>
</feature>
<dbReference type="SUPFAM" id="SSF56436">
    <property type="entry name" value="C-type lectin-like"/>
    <property type="match status" value="1"/>
</dbReference>
<feature type="region of interest" description="Disordered" evidence="7">
    <location>
        <begin position="68"/>
        <end position="91"/>
    </location>
</feature>
<dbReference type="InterPro" id="IPR016187">
    <property type="entry name" value="CTDL_fold"/>
</dbReference>
<dbReference type="PANTHER" id="PTHR22799:SF1">
    <property type="entry name" value="C-TYPE LECTIN DOMAIN FAMILY 11 MEMBER A"/>
    <property type="match status" value="1"/>
</dbReference>
<dbReference type="SMART" id="SM00034">
    <property type="entry name" value="CLECT"/>
    <property type="match status" value="1"/>
</dbReference>
<evidence type="ECO:0000256" key="1">
    <source>
        <dbReference type="ARBA" id="ARBA00004613"/>
    </source>
</evidence>
<evidence type="ECO:0000256" key="6">
    <source>
        <dbReference type="ARBA" id="ARBA00023119"/>
    </source>
</evidence>
<dbReference type="Pfam" id="PF00059">
    <property type="entry name" value="Lectin_C"/>
    <property type="match status" value="1"/>
</dbReference>
<keyword evidence="11" id="KW-1185">Reference proteome</keyword>
<name>A0ABD0W2W8_UMBPY</name>
<keyword evidence="5" id="KW-0106">Calcium</keyword>
<keyword evidence="4" id="KW-0430">Lectin</keyword>
<proteinExistence type="predicted"/>
<dbReference type="Pfam" id="PF01391">
    <property type="entry name" value="Collagen"/>
    <property type="match status" value="1"/>
</dbReference>
<dbReference type="Gene3D" id="3.10.100.10">
    <property type="entry name" value="Mannose-Binding Protein A, subunit A"/>
    <property type="match status" value="1"/>
</dbReference>
<feature type="region of interest" description="Disordered" evidence="7">
    <location>
        <begin position="32"/>
        <end position="55"/>
    </location>
</feature>
<evidence type="ECO:0000256" key="4">
    <source>
        <dbReference type="ARBA" id="ARBA00022734"/>
    </source>
</evidence>
<dbReference type="AlphaFoldDB" id="A0ABD0W2W8"/>
<evidence type="ECO:0000256" key="2">
    <source>
        <dbReference type="ARBA" id="ARBA00022525"/>
    </source>
</evidence>
<evidence type="ECO:0000256" key="5">
    <source>
        <dbReference type="ARBA" id="ARBA00022837"/>
    </source>
</evidence>
<comment type="caution">
    <text evidence="10">The sequence shown here is derived from an EMBL/GenBank/DDBJ whole genome shotgun (WGS) entry which is preliminary data.</text>
</comment>
<keyword evidence="3 8" id="KW-0732">Signal</keyword>
<dbReference type="InterPro" id="IPR016186">
    <property type="entry name" value="C-type_lectin-like/link_sf"/>
</dbReference>
<dbReference type="InterPro" id="IPR051663">
    <property type="entry name" value="CLec_Tetranectin-domain"/>
</dbReference>
<gene>
    <name evidence="10" type="ORF">UPYG_G00305450</name>
</gene>